<sequence length="423" mass="45751">MSEAASAPLAEPRNTKDRKSEPPGPPEAWWAREDLCYKAGRLCLGDADLDALADKVGTPAYVLRPPRVLHNARRLKAALAGAGVDHRLYYAIKANRTPQLLSYLAAQREVGADICSPGELHHALACGFREEDISFTATSLAPADFEALAKFDRLNINLDSLSALESFGQLCPGREIGIRINPDRGIGYAGNDMLQYSGVEVTKFGIYIDRLPEALEIAAKQGLTIKRVHFHAGSGYLDRELSQLSDVLAASRDFLAQLPDAVEVNIGGGLGVPHTPDDRPLDLEKWAKTVADAFAGSGLKIAVEPGDFLVKDAGVLLTRVTYEERRREVAFLGLDAGFNLAMEPAFYGLPCEPVPAVPRDAKTTRYTVVGNVNEALDKWAVDHAMPEPRPGDVVALINAGGYAAAMRSDHCMRGEAKEVLLLD</sequence>
<dbReference type="RefSeq" id="WP_082647320.1">
    <property type="nucleotide sequence ID" value="NZ_CP031598.1"/>
</dbReference>
<organism evidence="7 8">
    <name type="scientific">Roseovarius indicus</name>
    <dbReference type="NCBI Taxonomy" id="540747"/>
    <lineage>
        <taxon>Bacteria</taxon>
        <taxon>Pseudomonadati</taxon>
        <taxon>Pseudomonadota</taxon>
        <taxon>Alphaproteobacteria</taxon>
        <taxon>Rhodobacterales</taxon>
        <taxon>Roseobacteraceae</taxon>
        <taxon>Roseovarius</taxon>
    </lineage>
</organism>
<evidence type="ECO:0000256" key="4">
    <source>
        <dbReference type="ARBA" id="ARBA00023239"/>
    </source>
</evidence>
<dbReference type="GO" id="GO:0008836">
    <property type="term" value="F:diaminopimelate decarboxylase activity"/>
    <property type="evidence" value="ECO:0007669"/>
    <property type="project" value="UniProtKB-EC"/>
</dbReference>
<dbReference type="GO" id="GO:0009089">
    <property type="term" value="P:lysine biosynthetic process via diaminopimelate"/>
    <property type="evidence" value="ECO:0007669"/>
    <property type="project" value="InterPro"/>
</dbReference>
<dbReference type="PRINTS" id="PR01179">
    <property type="entry name" value="ODADCRBXLASE"/>
</dbReference>
<evidence type="ECO:0000313" key="8">
    <source>
        <dbReference type="Proteomes" id="UP000325785"/>
    </source>
</evidence>
<dbReference type="Proteomes" id="UP000325785">
    <property type="component" value="Chromosome"/>
</dbReference>
<keyword evidence="3" id="KW-0663">Pyridoxal phosphate</keyword>
<dbReference type="InterPro" id="IPR002986">
    <property type="entry name" value="DAP_deCOOHase_LysA"/>
</dbReference>
<protein>
    <submittedName>
        <fullName evidence="7">Diaminopimelate decarboxylase</fullName>
        <ecNumber evidence="7">4.1.1.20</ecNumber>
    </submittedName>
</protein>
<feature type="region of interest" description="Disordered" evidence="5">
    <location>
        <begin position="1"/>
        <end position="26"/>
    </location>
</feature>
<dbReference type="SUPFAM" id="SSF51419">
    <property type="entry name" value="PLP-binding barrel"/>
    <property type="match status" value="1"/>
</dbReference>
<keyword evidence="4 7" id="KW-0456">Lyase</keyword>
<dbReference type="PANTHER" id="PTHR43727:SF2">
    <property type="entry name" value="GROUP IV DECARBOXYLASE"/>
    <property type="match status" value="1"/>
</dbReference>
<dbReference type="InterPro" id="IPR022644">
    <property type="entry name" value="De-COase2_N"/>
</dbReference>
<dbReference type="EMBL" id="CP031598">
    <property type="protein sequence ID" value="QEW25560.1"/>
    <property type="molecule type" value="Genomic_DNA"/>
</dbReference>
<evidence type="ECO:0000313" key="7">
    <source>
        <dbReference type="EMBL" id="QEW25560.1"/>
    </source>
</evidence>
<dbReference type="Gene3D" id="2.40.37.10">
    <property type="entry name" value="Lyase, Ornithine Decarboxylase, Chain A, domain 1"/>
    <property type="match status" value="1"/>
</dbReference>
<dbReference type="CDD" id="cd06828">
    <property type="entry name" value="PLPDE_III_DapDC"/>
    <property type="match status" value="1"/>
</dbReference>
<evidence type="ECO:0000256" key="3">
    <source>
        <dbReference type="ARBA" id="ARBA00022898"/>
    </source>
</evidence>
<comment type="cofactor">
    <cofactor evidence="1">
        <name>pyridoxal 5'-phosphate</name>
        <dbReference type="ChEBI" id="CHEBI:597326"/>
    </cofactor>
</comment>
<dbReference type="SUPFAM" id="SSF50621">
    <property type="entry name" value="Alanine racemase C-terminal domain-like"/>
    <property type="match status" value="1"/>
</dbReference>
<name>A0A5P3AAF9_9RHOB</name>
<dbReference type="InterPro" id="IPR009006">
    <property type="entry name" value="Ala_racemase/Decarboxylase_C"/>
</dbReference>
<evidence type="ECO:0000256" key="2">
    <source>
        <dbReference type="ARBA" id="ARBA00022793"/>
    </source>
</evidence>
<dbReference type="KEGG" id="rid:RIdsm_01347"/>
<dbReference type="PRINTS" id="PR01181">
    <property type="entry name" value="DAPDCRBXLASE"/>
</dbReference>
<evidence type="ECO:0000256" key="1">
    <source>
        <dbReference type="ARBA" id="ARBA00001933"/>
    </source>
</evidence>
<accession>A0A5P3AAF9</accession>
<feature type="domain" description="Orn/DAP/Arg decarboxylase 2 N-terminal" evidence="6">
    <location>
        <begin position="72"/>
        <end position="310"/>
    </location>
</feature>
<dbReference type="InterPro" id="IPR029066">
    <property type="entry name" value="PLP-binding_barrel"/>
</dbReference>
<dbReference type="AlphaFoldDB" id="A0A5P3AAF9"/>
<reference evidence="7 8" key="1">
    <citation type="submission" date="2018-08" db="EMBL/GenBank/DDBJ databases">
        <title>Genetic Globetrotter - A new plasmid hitch-hiking vast phylogenetic and geographic distances.</title>
        <authorList>
            <person name="Vollmers J."/>
            <person name="Petersen J."/>
        </authorList>
    </citation>
    <scope>NUCLEOTIDE SEQUENCE [LARGE SCALE GENOMIC DNA]</scope>
    <source>
        <strain evidence="7 8">DSM 26383</strain>
    </source>
</reference>
<keyword evidence="2" id="KW-0210">Decarboxylase</keyword>
<gene>
    <name evidence="7" type="primary">lysA_1</name>
    <name evidence="7" type="ORF">RIdsm_01347</name>
</gene>
<dbReference type="EC" id="4.1.1.20" evidence="7"/>
<dbReference type="Pfam" id="PF02784">
    <property type="entry name" value="Orn_Arg_deC_N"/>
    <property type="match status" value="1"/>
</dbReference>
<proteinExistence type="predicted"/>
<evidence type="ECO:0000259" key="6">
    <source>
        <dbReference type="Pfam" id="PF02784"/>
    </source>
</evidence>
<dbReference type="OrthoDB" id="9802241at2"/>
<dbReference type="InterPro" id="IPR000183">
    <property type="entry name" value="Orn/DAP/Arg_de-COase"/>
</dbReference>
<dbReference type="Gene3D" id="3.20.20.10">
    <property type="entry name" value="Alanine racemase"/>
    <property type="match status" value="1"/>
</dbReference>
<evidence type="ECO:0000256" key="5">
    <source>
        <dbReference type="SAM" id="MobiDB-lite"/>
    </source>
</evidence>
<dbReference type="PANTHER" id="PTHR43727">
    <property type="entry name" value="DIAMINOPIMELATE DECARBOXYLASE"/>
    <property type="match status" value="1"/>
</dbReference>